<sequence>MKKIIVFCLFIFTIYCNAQVYKNTLPQPEWVQIQKDGLIGYIDESGNEIVPPVYTNIGVFGDYIEGWALVEKDGLLGFIDVTGEEIVPPKYDTIGQSGNIKKGWLLVSKDGYYGFIDETGEEVVKPEYEAVENETPKLY</sequence>
<evidence type="ECO:0000256" key="1">
    <source>
        <dbReference type="SAM" id="SignalP"/>
    </source>
</evidence>
<dbReference type="Proteomes" id="UP000615760">
    <property type="component" value="Unassembled WGS sequence"/>
</dbReference>
<dbReference type="InterPro" id="IPR032774">
    <property type="entry name" value="WG_beta_rep"/>
</dbReference>
<protein>
    <recommendedName>
        <fullName evidence="4">WG repeat-containing protein</fullName>
    </recommendedName>
</protein>
<keyword evidence="3" id="KW-1185">Reference proteome</keyword>
<proteinExistence type="predicted"/>
<evidence type="ECO:0000313" key="2">
    <source>
        <dbReference type="EMBL" id="GGB69639.1"/>
    </source>
</evidence>
<evidence type="ECO:0000313" key="3">
    <source>
        <dbReference type="Proteomes" id="UP000615760"/>
    </source>
</evidence>
<gene>
    <name evidence="2" type="ORF">GCM10007424_07010</name>
</gene>
<feature type="signal peptide" evidence="1">
    <location>
        <begin position="1"/>
        <end position="18"/>
    </location>
</feature>
<evidence type="ECO:0008006" key="4">
    <source>
        <dbReference type="Google" id="ProtNLM"/>
    </source>
</evidence>
<feature type="chain" id="PRO_5046069605" description="WG repeat-containing protein" evidence="1">
    <location>
        <begin position="19"/>
        <end position="139"/>
    </location>
</feature>
<dbReference type="Pfam" id="PF14903">
    <property type="entry name" value="WG_beta_rep"/>
    <property type="match status" value="2"/>
</dbReference>
<dbReference type="PANTHER" id="PTHR37841:SF1">
    <property type="entry name" value="DUF3298 DOMAIN-CONTAINING PROTEIN"/>
    <property type="match status" value="1"/>
</dbReference>
<keyword evidence="1" id="KW-0732">Signal</keyword>
<accession>A0ABQ1JLY7</accession>
<organism evidence="2 3">
    <name type="scientific">Flavobacterium suaedae</name>
    <dbReference type="NCBI Taxonomy" id="1767027"/>
    <lineage>
        <taxon>Bacteria</taxon>
        <taxon>Pseudomonadati</taxon>
        <taxon>Bacteroidota</taxon>
        <taxon>Flavobacteriia</taxon>
        <taxon>Flavobacteriales</taxon>
        <taxon>Flavobacteriaceae</taxon>
        <taxon>Flavobacterium</taxon>
    </lineage>
</organism>
<comment type="caution">
    <text evidence="2">The sequence shown here is derived from an EMBL/GenBank/DDBJ whole genome shotgun (WGS) entry which is preliminary data.</text>
</comment>
<name>A0ABQ1JLY7_9FLAO</name>
<dbReference type="SUPFAM" id="SSF69360">
    <property type="entry name" value="Cell wall binding repeat"/>
    <property type="match status" value="1"/>
</dbReference>
<reference evidence="3" key="1">
    <citation type="journal article" date="2019" name="Int. J. Syst. Evol. Microbiol.">
        <title>The Global Catalogue of Microorganisms (GCM) 10K type strain sequencing project: providing services to taxonomists for standard genome sequencing and annotation.</title>
        <authorList>
            <consortium name="The Broad Institute Genomics Platform"/>
            <consortium name="The Broad Institute Genome Sequencing Center for Infectious Disease"/>
            <person name="Wu L."/>
            <person name="Ma J."/>
        </authorList>
    </citation>
    <scope>NUCLEOTIDE SEQUENCE [LARGE SCALE GENOMIC DNA]</scope>
    <source>
        <strain evidence="3">CGMCC 1.15461</strain>
    </source>
</reference>
<dbReference type="RefSeq" id="WP_188619867.1">
    <property type="nucleotide sequence ID" value="NZ_BMJE01000002.1"/>
</dbReference>
<dbReference type="EMBL" id="BMJE01000002">
    <property type="protein sequence ID" value="GGB69639.1"/>
    <property type="molecule type" value="Genomic_DNA"/>
</dbReference>
<dbReference type="PANTHER" id="PTHR37841">
    <property type="entry name" value="GLR2918 PROTEIN"/>
    <property type="match status" value="1"/>
</dbReference>